<dbReference type="Proteomes" id="UP000799755">
    <property type="component" value="Unassembled WGS sequence"/>
</dbReference>
<keyword evidence="2" id="KW-1185">Reference proteome</keyword>
<proteinExistence type="predicted"/>
<dbReference type="EMBL" id="MU003528">
    <property type="protein sequence ID" value="KAF2465780.1"/>
    <property type="molecule type" value="Genomic_DNA"/>
</dbReference>
<protein>
    <submittedName>
        <fullName evidence="1">Uncharacterized protein</fullName>
    </submittedName>
</protein>
<name>A0ACB6QFX1_9PLEO</name>
<comment type="caution">
    <text evidence="1">The sequence shown here is derived from an EMBL/GenBank/DDBJ whole genome shotgun (WGS) entry which is preliminary data.</text>
</comment>
<accession>A0ACB6QFX1</accession>
<evidence type="ECO:0000313" key="2">
    <source>
        <dbReference type="Proteomes" id="UP000799755"/>
    </source>
</evidence>
<evidence type="ECO:0000313" key="1">
    <source>
        <dbReference type="EMBL" id="KAF2465780.1"/>
    </source>
</evidence>
<sequence length="270" mass="31054">MASQSRSPSIECSLFTHEPVAIFRVRNLCGEFAPWTSMSGRTPQGIETIRLCFGHVLFPPFYVPSLFLARVFFCHPIWAFSSIIILWFLKVLQMTSRSPGGEDLVLLCLYAVFQSYVFFLNDISVRFSSLAAQDTRFRRRLVNPFPSSHYSLKGIVTAAATHQRQRITLEISQRQQTRVKASDINQRQLQYGETMHNSSKGREKEEKAFSKGLRKCVARPGKLEVTKRDSPRLQFLIASCSAFQSNFLVADRYLRIKMECYQDEYELPPT</sequence>
<reference evidence="1" key="1">
    <citation type="journal article" date="2020" name="Stud. Mycol.">
        <title>101 Dothideomycetes genomes: a test case for predicting lifestyles and emergence of pathogens.</title>
        <authorList>
            <person name="Haridas S."/>
            <person name="Albert R."/>
            <person name="Binder M."/>
            <person name="Bloem J."/>
            <person name="Labutti K."/>
            <person name="Salamov A."/>
            <person name="Andreopoulos B."/>
            <person name="Baker S."/>
            <person name="Barry K."/>
            <person name="Bills G."/>
            <person name="Bluhm B."/>
            <person name="Cannon C."/>
            <person name="Castanera R."/>
            <person name="Culley D."/>
            <person name="Daum C."/>
            <person name="Ezra D."/>
            <person name="Gonzalez J."/>
            <person name="Henrissat B."/>
            <person name="Kuo A."/>
            <person name="Liang C."/>
            <person name="Lipzen A."/>
            <person name="Lutzoni F."/>
            <person name="Magnuson J."/>
            <person name="Mondo S."/>
            <person name="Nolan M."/>
            <person name="Ohm R."/>
            <person name="Pangilinan J."/>
            <person name="Park H.-J."/>
            <person name="Ramirez L."/>
            <person name="Alfaro M."/>
            <person name="Sun H."/>
            <person name="Tritt A."/>
            <person name="Yoshinaga Y."/>
            <person name="Zwiers L.-H."/>
            <person name="Turgeon B."/>
            <person name="Goodwin S."/>
            <person name="Spatafora J."/>
            <person name="Crous P."/>
            <person name="Grigoriev I."/>
        </authorList>
    </citation>
    <scope>NUCLEOTIDE SEQUENCE</scope>
    <source>
        <strain evidence="1">ATCC 200398</strain>
    </source>
</reference>
<organism evidence="1 2">
    <name type="scientific">Lindgomyces ingoldianus</name>
    <dbReference type="NCBI Taxonomy" id="673940"/>
    <lineage>
        <taxon>Eukaryota</taxon>
        <taxon>Fungi</taxon>
        <taxon>Dikarya</taxon>
        <taxon>Ascomycota</taxon>
        <taxon>Pezizomycotina</taxon>
        <taxon>Dothideomycetes</taxon>
        <taxon>Pleosporomycetidae</taxon>
        <taxon>Pleosporales</taxon>
        <taxon>Lindgomycetaceae</taxon>
        <taxon>Lindgomyces</taxon>
    </lineage>
</organism>
<gene>
    <name evidence="1" type="ORF">BDR25DRAFT_360308</name>
</gene>